<dbReference type="PANTHER" id="PTHR12209:SF0">
    <property type="entry name" value="EKC_KEOPS COMPLEX SUBUNIT TP53RK"/>
    <property type="match status" value="1"/>
</dbReference>
<gene>
    <name evidence="9" type="ORF">RSOLAG22IIIB_07364</name>
</gene>
<accession>A0A0K6FMH0</accession>
<dbReference type="GO" id="GO:0005829">
    <property type="term" value="C:cytosol"/>
    <property type="evidence" value="ECO:0007669"/>
    <property type="project" value="TreeGrafter"/>
</dbReference>
<comment type="catalytic activity">
    <reaction evidence="8">
        <text>L-seryl-[protein] + ATP = O-phospho-L-seryl-[protein] + ADP + H(+)</text>
        <dbReference type="Rhea" id="RHEA:17989"/>
        <dbReference type="Rhea" id="RHEA-COMP:9863"/>
        <dbReference type="Rhea" id="RHEA-COMP:11604"/>
        <dbReference type="ChEBI" id="CHEBI:15378"/>
        <dbReference type="ChEBI" id="CHEBI:29999"/>
        <dbReference type="ChEBI" id="CHEBI:30616"/>
        <dbReference type="ChEBI" id="CHEBI:83421"/>
        <dbReference type="ChEBI" id="CHEBI:456216"/>
        <dbReference type="EC" id="2.7.11.1"/>
    </reaction>
</comment>
<dbReference type="InterPro" id="IPR008266">
    <property type="entry name" value="Tyr_kinase_AS"/>
</dbReference>
<dbReference type="GO" id="GO:0005524">
    <property type="term" value="F:ATP binding"/>
    <property type="evidence" value="ECO:0007669"/>
    <property type="project" value="UniProtKB-KW"/>
</dbReference>
<keyword evidence="3" id="KW-0808">Transferase</keyword>
<keyword evidence="6" id="KW-0067">ATP-binding</keyword>
<dbReference type="Proteomes" id="UP000044841">
    <property type="component" value="Unassembled WGS sequence"/>
</dbReference>
<dbReference type="GO" id="GO:0000408">
    <property type="term" value="C:EKC/KEOPS complex"/>
    <property type="evidence" value="ECO:0007669"/>
    <property type="project" value="TreeGrafter"/>
</dbReference>
<comment type="similarity">
    <text evidence="1">Belongs to the protein kinase superfamily. BUD32 family.</text>
</comment>
<keyword evidence="4" id="KW-0547">Nucleotide-binding</keyword>
<dbReference type="Gene3D" id="1.10.510.10">
    <property type="entry name" value="Transferase(Phosphotransferase) domain 1"/>
    <property type="match status" value="1"/>
</dbReference>
<evidence type="ECO:0000256" key="7">
    <source>
        <dbReference type="ARBA" id="ARBA00047899"/>
    </source>
</evidence>
<proteinExistence type="inferred from homology"/>
<evidence type="ECO:0000313" key="10">
    <source>
        <dbReference type="Proteomes" id="UP000044841"/>
    </source>
</evidence>
<dbReference type="InterPro" id="IPR032675">
    <property type="entry name" value="LRR_dom_sf"/>
</dbReference>
<dbReference type="EC" id="2.7.11.1" evidence="2"/>
<dbReference type="GO" id="GO:0070525">
    <property type="term" value="P:tRNA threonylcarbamoyladenosine metabolic process"/>
    <property type="evidence" value="ECO:0007669"/>
    <property type="project" value="TreeGrafter"/>
</dbReference>
<dbReference type="GO" id="GO:0004674">
    <property type="term" value="F:protein serine/threonine kinase activity"/>
    <property type="evidence" value="ECO:0007669"/>
    <property type="project" value="UniProtKB-EC"/>
</dbReference>
<reference evidence="9 10" key="1">
    <citation type="submission" date="2015-07" db="EMBL/GenBank/DDBJ databases">
        <authorList>
            <person name="Noorani M."/>
        </authorList>
    </citation>
    <scope>NUCLEOTIDE SEQUENCE [LARGE SCALE GENOMIC DNA]</scope>
    <source>
        <strain evidence="9">BBA 69670</strain>
    </source>
</reference>
<dbReference type="EMBL" id="CYGV01000091">
    <property type="protein sequence ID" value="CUA67327.1"/>
    <property type="molecule type" value="Genomic_DNA"/>
</dbReference>
<evidence type="ECO:0000313" key="9">
    <source>
        <dbReference type="EMBL" id="CUA67327.1"/>
    </source>
</evidence>
<evidence type="ECO:0000256" key="2">
    <source>
        <dbReference type="ARBA" id="ARBA00012513"/>
    </source>
</evidence>
<evidence type="ECO:0000256" key="8">
    <source>
        <dbReference type="ARBA" id="ARBA00048679"/>
    </source>
</evidence>
<evidence type="ECO:0000256" key="4">
    <source>
        <dbReference type="ARBA" id="ARBA00022741"/>
    </source>
</evidence>
<evidence type="ECO:0000256" key="5">
    <source>
        <dbReference type="ARBA" id="ARBA00022777"/>
    </source>
</evidence>
<dbReference type="AlphaFoldDB" id="A0A0K6FMH0"/>
<comment type="catalytic activity">
    <reaction evidence="7">
        <text>L-threonyl-[protein] + ATP = O-phospho-L-threonyl-[protein] + ADP + H(+)</text>
        <dbReference type="Rhea" id="RHEA:46608"/>
        <dbReference type="Rhea" id="RHEA-COMP:11060"/>
        <dbReference type="Rhea" id="RHEA-COMP:11605"/>
        <dbReference type="ChEBI" id="CHEBI:15378"/>
        <dbReference type="ChEBI" id="CHEBI:30013"/>
        <dbReference type="ChEBI" id="CHEBI:30616"/>
        <dbReference type="ChEBI" id="CHEBI:61977"/>
        <dbReference type="ChEBI" id="CHEBI:456216"/>
        <dbReference type="EC" id="2.7.11.1"/>
    </reaction>
</comment>
<dbReference type="PANTHER" id="PTHR12209">
    <property type="entry name" value="NON-SPECIFIC SERINE/THREONINE PROTEIN KINASE"/>
    <property type="match status" value="1"/>
</dbReference>
<keyword evidence="5" id="KW-0418">Kinase</keyword>
<dbReference type="GO" id="GO:0005634">
    <property type="term" value="C:nucleus"/>
    <property type="evidence" value="ECO:0007669"/>
    <property type="project" value="TreeGrafter"/>
</dbReference>
<organism evidence="9 10">
    <name type="scientific">Rhizoctonia solani</name>
    <dbReference type="NCBI Taxonomy" id="456999"/>
    <lineage>
        <taxon>Eukaryota</taxon>
        <taxon>Fungi</taxon>
        <taxon>Dikarya</taxon>
        <taxon>Basidiomycota</taxon>
        <taxon>Agaricomycotina</taxon>
        <taxon>Agaricomycetes</taxon>
        <taxon>Cantharellales</taxon>
        <taxon>Ceratobasidiaceae</taxon>
        <taxon>Rhizoctonia</taxon>
    </lineage>
</organism>
<dbReference type="Gene3D" id="3.80.10.10">
    <property type="entry name" value="Ribonuclease Inhibitor"/>
    <property type="match status" value="1"/>
</dbReference>
<dbReference type="Gene3D" id="1.20.1280.50">
    <property type="match status" value="1"/>
</dbReference>
<keyword evidence="10" id="KW-1185">Reference proteome</keyword>
<dbReference type="SUPFAM" id="SSF56112">
    <property type="entry name" value="Protein kinase-like (PK-like)"/>
    <property type="match status" value="1"/>
</dbReference>
<dbReference type="InterPro" id="IPR011009">
    <property type="entry name" value="Kinase-like_dom_sf"/>
</dbReference>
<evidence type="ECO:0000256" key="6">
    <source>
        <dbReference type="ARBA" id="ARBA00022840"/>
    </source>
</evidence>
<evidence type="ECO:0000256" key="1">
    <source>
        <dbReference type="ARBA" id="ARBA00010630"/>
    </source>
</evidence>
<name>A0A0K6FMH0_9AGAM</name>
<protein>
    <recommendedName>
        <fullName evidence="2">non-specific serine/threonine protein kinase</fullName>
        <ecNumber evidence="2">2.7.11.1</ecNumber>
    </recommendedName>
</protein>
<sequence>MFEIRRIEWIDGTSVRKVLGGGAEGEEEVEVAEGEEMEVDEQVEVDELKEVYGLTEERMMTLIGEEIAKMHKSDIIHGDLTTSNMMLRRRVQGQETQLVLIDFGLSYNSALVEDKAVDLYVLERAFASTHPQSEGMFNQVLQAYERVSGSAWKNIKRRLDDALLSFDVITIRLLHSTITAHIIIMPSDSNNQILDESKLSLSERRNHNNQQPINKLPDTLLSRIFIVTTESSIKPRSAYRFTLFPDIAIQVCSQWMRVALASPTLWTHLRIREHFDDDDIALWVSRAGKDTLLDIEIAMLEPYCGVAFFDITDTRKQVYHIERIFKFFCSIKAGPQRWRSLSLSVLQPEPLYKFIQLLNKQPAPNLRYLYLSSEPDRSDDEFDEGRPLTKAHYGKAYSLSEHAVPNLRHAELIYVSWKYVFDRPKPLLSGLTTLDLSAGSWIPSPVLPSIQKLLSSNPSLESLRLSAEFVSYYESDDFPDNQRPRPVQLSSLKTLSLEVAEDIILLLDMLSIISAPFLESLSLSSTGLEVDDELAASITSYIVTGQLPGSKDSATDSASKPLFPLIRKLDITGLPFDDQNIADILASSPLVTHLSLGYYQAKPSMDKAPRALPRLEVLSLQCYVKHKHYRELEELLTQRVLNGTPIPVVEISADSDPEPDPGFQERFPGTVLKLRRL</sequence>
<dbReference type="PROSITE" id="PS00109">
    <property type="entry name" value="PROTEIN_KINASE_TYR"/>
    <property type="match status" value="1"/>
</dbReference>
<dbReference type="SUPFAM" id="SSF52047">
    <property type="entry name" value="RNI-like"/>
    <property type="match status" value="1"/>
</dbReference>
<evidence type="ECO:0000256" key="3">
    <source>
        <dbReference type="ARBA" id="ARBA00022679"/>
    </source>
</evidence>
<dbReference type="Pfam" id="PF06293">
    <property type="entry name" value="Kdo"/>
    <property type="match status" value="1"/>
</dbReference>